<keyword evidence="2" id="KW-0812">Transmembrane</keyword>
<feature type="transmembrane region" description="Helical" evidence="2">
    <location>
        <begin position="66"/>
        <end position="86"/>
    </location>
</feature>
<keyword evidence="2" id="KW-0472">Membrane</keyword>
<protein>
    <submittedName>
        <fullName evidence="3">Uncharacterized protein</fullName>
    </submittedName>
</protein>
<feature type="compositionally biased region" description="Polar residues" evidence="1">
    <location>
        <begin position="287"/>
        <end position="300"/>
    </location>
</feature>
<dbReference type="AlphaFoldDB" id="A0A9W8A3Z1"/>
<dbReference type="CDD" id="cd00637">
    <property type="entry name" value="7tm_classA_rhodopsin-like"/>
    <property type="match status" value="1"/>
</dbReference>
<dbReference type="Gene3D" id="1.20.1070.10">
    <property type="entry name" value="Rhodopsin 7-helix transmembrane proteins"/>
    <property type="match status" value="1"/>
</dbReference>
<proteinExistence type="predicted"/>
<comment type="caution">
    <text evidence="3">The sequence shown here is derived from an EMBL/GenBank/DDBJ whole genome shotgun (WGS) entry which is preliminary data.</text>
</comment>
<gene>
    <name evidence="3" type="ORF">H4219_002469</name>
</gene>
<feature type="region of interest" description="Disordered" evidence="1">
    <location>
        <begin position="198"/>
        <end position="323"/>
    </location>
</feature>
<organism evidence="3 4">
    <name type="scientific">Mycoemilia scoparia</name>
    <dbReference type="NCBI Taxonomy" id="417184"/>
    <lineage>
        <taxon>Eukaryota</taxon>
        <taxon>Fungi</taxon>
        <taxon>Fungi incertae sedis</taxon>
        <taxon>Zoopagomycota</taxon>
        <taxon>Kickxellomycotina</taxon>
        <taxon>Kickxellomycetes</taxon>
        <taxon>Kickxellales</taxon>
        <taxon>Kickxellaceae</taxon>
        <taxon>Mycoemilia</taxon>
    </lineage>
</organism>
<sequence length="424" mass="47887">MFSIISLLINNEQFIGKLGETSLRALLFFYILSMSTFIFAMTAIALHLHLTVVFRKQRWARRLCPWYELGVWVIGIILAHPAFYAFKVVIRKNKVEDFMVLDESDEDFLMKSGAIYSFQAVGLLYCFAVIVIVWFTLYPIFKPSAAGRHRGRQGTSSNAAVRSRKLVIPEGDTLNSYKTETLLSPDDLRVDQSFSQRTTNYATDGNNSRDYYNQSGGDSGGDNSRWQIHRENISADLNSDGGASSTINVYSKEDDSTRNNRRGMHSSPNRSNTDWNNVGLESRSRNHTVQGYQETTNNHYSQRRSFDMSNSRPNLANGDCEEREQESEADKKIKFAILRIAFCPIIPILTCWVLPAAIVAPSRFTSYSDIGGTLMCCQSILCHVALLINPMLDSFWAGLVKLKKQRLSKTSNIPPENPPPLDTN</sequence>
<evidence type="ECO:0000256" key="2">
    <source>
        <dbReference type="SAM" id="Phobius"/>
    </source>
</evidence>
<dbReference type="SUPFAM" id="SSF81321">
    <property type="entry name" value="Family A G protein-coupled receptor-like"/>
    <property type="match status" value="1"/>
</dbReference>
<evidence type="ECO:0000313" key="3">
    <source>
        <dbReference type="EMBL" id="KAJ1918666.1"/>
    </source>
</evidence>
<reference evidence="3" key="1">
    <citation type="submission" date="2022-07" db="EMBL/GenBank/DDBJ databases">
        <title>Phylogenomic reconstructions and comparative analyses of Kickxellomycotina fungi.</title>
        <authorList>
            <person name="Reynolds N.K."/>
            <person name="Stajich J.E."/>
            <person name="Barry K."/>
            <person name="Grigoriev I.V."/>
            <person name="Crous P."/>
            <person name="Smith M.E."/>
        </authorList>
    </citation>
    <scope>NUCLEOTIDE SEQUENCE</scope>
    <source>
        <strain evidence="3">NBRC 100468</strain>
    </source>
</reference>
<name>A0A9W8A3Z1_9FUNG</name>
<feature type="compositionally biased region" description="Polar residues" evidence="1">
    <location>
        <begin position="198"/>
        <end position="214"/>
    </location>
</feature>
<accession>A0A9W8A3Z1</accession>
<feature type="transmembrane region" description="Helical" evidence="2">
    <location>
        <begin position="114"/>
        <end position="141"/>
    </location>
</feature>
<feature type="transmembrane region" description="Helical" evidence="2">
    <location>
        <begin position="370"/>
        <end position="399"/>
    </location>
</feature>
<feature type="transmembrane region" description="Helical" evidence="2">
    <location>
        <begin position="336"/>
        <end position="358"/>
    </location>
</feature>
<evidence type="ECO:0000256" key="1">
    <source>
        <dbReference type="SAM" id="MobiDB-lite"/>
    </source>
</evidence>
<evidence type="ECO:0000313" key="4">
    <source>
        <dbReference type="Proteomes" id="UP001150538"/>
    </source>
</evidence>
<feature type="compositionally biased region" description="Polar residues" evidence="1">
    <location>
        <begin position="235"/>
        <end position="249"/>
    </location>
</feature>
<keyword evidence="2" id="KW-1133">Transmembrane helix</keyword>
<dbReference type="EMBL" id="JANBPU010000040">
    <property type="protein sequence ID" value="KAJ1918666.1"/>
    <property type="molecule type" value="Genomic_DNA"/>
</dbReference>
<feature type="compositionally biased region" description="Polar residues" evidence="1">
    <location>
        <begin position="266"/>
        <end position="276"/>
    </location>
</feature>
<feature type="transmembrane region" description="Helical" evidence="2">
    <location>
        <begin position="27"/>
        <end position="54"/>
    </location>
</feature>
<dbReference type="Proteomes" id="UP001150538">
    <property type="component" value="Unassembled WGS sequence"/>
</dbReference>
<dbReference type="OrthoDB" id="2349146at2759"/>
<keyword evidence="4" id="KW-1185">Reference proteome</keyword>